<sequence>MVTSNFEAIRLMKQTAKQDNMNFLAKPATSKICYKEDSPASEGGSITNTDSESSSIELDWEEEEKKLRIMEKIDSNLTERAKKINEQYVLFSWENVVFGDKQPE</sequence>
<dbReference type="OrthoDB" id="2269335at2759"/>
<reference evidence="3" key="1">
    <citation type="submission" date="2015-06" db="EMBL/GenBank/DDBJ databases">
        <title>Expansion of signal transduction pathways in fungi by whole-genome duplication.</title>
        <authorList>
            <consortium name="DOE Joint Genome Institute"/>
            <person name="Corrochano L.M."/>
            <person name="Kuo A."/>
            <person name="Marcet-Houben M."/>
            <person name="Polaino S."/>
            <person name="Salamov A."/>
            <person name="Villalobos J.M."/>
            <person name="Alvarez M.I."/>
            <person name="Avalos J."/>
            <person name="Benito E.P."/>
            <person name="Benoit I."/>
            <person name="Burger G."/>
            <person name="Camino L.P."/>
            <person name="Canovas D."/>
            <person name="Cerda-Olmedo E."/>
            <person name="Cheng J.-F."/>
            <person name="Dominguez A."/>
            <person name="Elias M."/>
            <person name="Eslava A.P."/>
            <person name="Glaser F."/>
            <person name="Grimwood J."/>
            <person name="Gutierrez G."/>
            <person name="Heitman J."/>
            <person name="Henrissat B."/>
            <person name="Iturriaga E.A."/>
            <person name="Lang B.F."/>
            <person name="Lavin J.L."/>
            <person name="Lee S."/>
            <person name="Li W."/>
            <person name="Lindquist E."/>
            <person name="Lopez-Garcia S."/>
            <person name="Luque E.M."/>
            <person name="Marcos A.T."/>
            <person name="Martin J."/>
            <person name="McCluskey K."/>
            <person name="Medina H.R."/>
            <person name="Miralles-Duran A."/>
            <person name="Miyazaki A."/>
            <person name="Munoz-Torres E."/>
            <person name="Oguiza J.A."/>
            <person name="Ohm R."/>
            <person name="Olmedo M."/>
            <person name="Orejas M."/>
            <person name="Ortiz-Castellanos L."/>
            <person name="Pisabarro A.G."/>
            <person name="Rodriguez-Romero J."/>
            <person name="Ruiz-Herrera J."/>
            <person name="Ruiz-Vazquez R."/>
            <person name="Sanz C."/>
            <person name="Schackwitz W."/>
            <person name="Schmutz J."/>
            <person name="Shahriari M."/>
            <person name="Shelest E."/>
            <person name="Silva-Franco F."/>
            <person name="Soanes D."/>
            <person name="Syed K."/>
            <person name="Tagua V.G."/>
            <person name="Talbot N.J."/>
            <person name="Thon M."/>
            <person name="De vries R.P."/>
            <person name="Wiebenga A."/>
            <person name="Yadav J.S."/>
            <person name="Braun E.L."/>
            <person name="Baker S."/>
            <person name="Garre V."/>
            <person name="Horwitz B."/>
            <person name="Torres-Martinez S."/>
            <person name="Idnurm A."/>
            <person name="Herrera-Estrella A."/>
            <person name="Gabaldon T."/>
            <person name="Grigoriev I.V."/>
        </authorList>
    </citation>
    <scope>NUCLEOTIDE SEQUENCE [LARGE SCALE GENOMIC DNA]</scope>
    <source>
        <strain evidence="3">NRRL 1555(-)</strain>
    </source>
</reference>
<dbReference type="EMBL" id="KV440997">
    <property type="protein sequence ID" value="OAD67951.1"/>
    <property type="molecule type" value="Genomic_DNA"/>
</dbReference>
<dbReference type="GeneID" id="29002835"/>
<gene>
    <name evidence="2" type="ORF">PHYBLDRAFT_68324</name>
</gene>
<dbReference type="VEuPathDB" id="FungiDB:PHYBLDRAFT_68324"/>
<accession>A0A162ZMZ6</accession>
<dbReference type="Proteomes" id="UP000077315">
    <property type="component" value="Unassembled WGS sequence"/>
</dbReference>
<feature type="compositionally biased region" description="Polar residues" evidence="1">
    <location>
        <begin position="44"/>
        <end position="56"/>
    </location>
</feature>
<evidence type="ECO:0000313" key="3">
    <source>
        <dbReference type="Proteomes" id="UP000077315"/>
    </source>
</evidence>
<dbReference type="AlphaFoldDB" id="A0A162ZMZ6"/>
<dbReference type="RefSeq" id="XP_018285991.1">
    <property type="nucleotide sequence ID" value="XM_018441929.1"/>
</dbReference>
<protein>
    <submittedName>
        <fullName evidence="2">Uncharacterized protein</fullName>
    </submittedName>
</protein>
<keyword evidence="3" id="KW-1185">Reference proteome</keyword>
<name>A0A162ZMZ6_PHYB8</name>
<dbReference type="InParanoid" id="A0A162ZMZ6"/>
<feature type="region of interest" description="Disordered" evidence="1">
    <location>
        <begin position="35"/>
        <end position="58"/>
    </location>
</feature>
<proteinExistence type="predicted"/>
<organism evidence="2 3">
    <name type="scientific">Phycomyces blakesleeanus (strain ATCC 8743b / DSM 1359 / FGSC 10004 / NBRC 33097 / NRRL 1555)</name>
    <dbReference type="NCBI Taxonomy" id="763407"/>
    <lineage>
        <taxon>Eukaryota</taxon>
        <taxon>Fungi</taxon>
        <taxon>Fungi incertae sedis</taxon>
        <taxon>Mucoromycota</taxon>
        <taxon>Mucoromycotina</taxon>
        <taxon>Mucoromycetes</taxon>
        <taxon>Mucorales</taxon>
        <taxon>Phycomycetaceae</taxon>
        <taxon>Phycomyces</taxon>
    </lineage>
</organism>
<evidence type="ECO:0000313" key="2">
    <source>
        <dbReference type="EMBL" id="OAD67951.1"/>
    </source>
</evidence>
<evidence type="ECO:0000256" key="1">
    <source>
        <dbReference type="SAM" id="MobiDB-lite"/>
    </source>
</evidence>